<proteinExistence type="predicted"/>
<evidence type="ECO:0000313" key="3">
    <source>
        <dbReference type="Proteomes" id="UP000821853"/>
    </source>
</evidence>
<dbReference type="OMA" id="RNTTCEN"/>
<protein>
    <recommendedName>
        <fullName evidence="1">HAT C-terminal dimerisation domain-containing protein</fullName>
    </recommendedName>
</protein>
<dbReference type="PANTHER" id="PTHR46289">
    <property type="entry name" value="52 KDA REPRESSOR OF THE INHIBITOR OF THE PROTEIN KINASE-LIKE PROTEIN-RELATED"/>
    <property type="match status" value="1"/>
</dbReference>
<accession>A0A9J6GJI2</accession>
<dbReference type="AlphaFoldDB" id="A0A9J6GJI2"/>
<dbReference type="InterPro" id="IPR008906">
    <property type="entry name" value="HATC_C_dom"/>
</dbReference>
<name>A0A9J6GJI2_HAELO</name>
<evidence type="ECO:0000313" key="2">
    <source>
        <dbReference type="EMBL" id="KAH9375693.1"/>
    </source>
</evidence>
<dbReference type="VEuPathDB" id="VectorBase:HLOH_055944"/>
<dbReference type="GO" id="GO:0046983">
    <property type="term" value="F:protein dimerization activity"/>
    <property type="evidence" value="ECO:0007669"/>
    <property type="project" value="InterPro"/>
</dbReference>
<dbReference type="Pfam" id="PF05699">
    <property type="entry name" value="Dimer_Tnp_hAT"/>
    <property type="match status" value="1"/>
</dbReference>
<dbReference type="EMBL" id="JABSTR010000007">
    <property type="protein sequence ID" value="KAH9375693.1"/>
    <property type="molecule type" value="Genomic_DNA"/>
</dbReference>
<reference evidence="2 3" key="1">
    <citation type="journal article" date="2020" name="Cell">
        <title>Large-Scale Comparative Analyses of Tick Genomes Elucidate Their Genetic Diversity and Vector Capacities.</title>
        <authorList>
            <consortium name="Tick Genome and Microbiome Consortium (TIGMIC)"/>
            <person name="Jia N."/>
            <person name="Wang J."/>
            <person name="Shi W."/>
            <person name="Du L."/>
            <person name="Sun Y."/>
            <person name="Zhan W."/>
            <person name="Jiang J.F."/>
            <person name="Wang Q."/>
            <person name="Zhang B."/>
            <person name="Ji P."/>
            <person name="Bell-Sakyi L."/>
            <person name="Cui X.M."/>
            <person name="Yuan T.T."/>
            <person name="Jiang B.G."/>
            <person name="Yang W.F."/>
            <person name="Lam T.T."/>
            <person name="Chang Q.C."/>
            <person name="Ding S.J."/>
            <person name="Wang X.J."/>
            <person name="Zhu J.G."/>
            <person name="Ruan X.D."/>
            <person name="Zhao L."/>
            <person name="Wei J.T."/>
            <person name="Ye R.Z."/>
            <person name="Que T.C."/>
            <person name="Du C.H."/>
            <person name="Zhou Y.H."/>
            <person name="Cheng J.X."/>
            <person name="Dai P.F."/>
            <person name="Guo W.B."/>
            <person name="Han X.H."/>
            <person name="Huang E.J."/>
            <person name="Li L.F."/>
            <person name="Wei W."/>
            <person name="Gao Y.C."/>
            <person name="Liu J.Z."/>
            <person name="Shao H.Z."/>
            <person name="Wang X."/>
            <person name="Wang C.C."/>
            <person name="Yang T.C."/>
            <person name="Huo Q.B."/>
            <person name="Li W."/>
            <person name="Chen H.Y."/>
            <person name="Chen S.E."/>
            <person name="Zhou L.G."/>
            <person name="Ni X.B."/>
            <person name="Tian J.H."/>
            <person name="Sheng Y."/>
            <person name="Liu T."/>
            <person name="Pan Y.S."/>
            <person name="Xia L.Y."/>
            <person name="Li J."/>
            <person name="Zhao F."/>
            <person name="Cao W.C."/>
        </authorList>
    </citation>
    <scope>NUCLEOTIDE SEQUENCE [LARGE SCALE GENOMIC DNA]</scope>
    <source>
        <strain evidence="2">HaeL-2018</strain>
    </source>
</reference>
<dbReference type="Proteomes" id="UP000821853">
    <property type="component" value="Chromosome 5"/>
</dbReference>
<comment type="caution">
    <text evidence="2">The sequence shown here is derived from an EMBL/GenBank/DDBJ whole genome shotgun (WGS) entry which is preliminary data.</text>
</comment>
<keyword evidence="3" id="KW-1185">Reference proteome</keyword>
<dbReference type="OrthoDB" id="6508749at2759"/>
<organism evidence="2 3">
    <name type="scientific">Haemaphysalis longicornis</name>
    <name type="common">Bush tick</name>
    <dbReference type="NCBI Taxonomy" id="44386"/>
    <lineage>
        <taxon>Eukaryota</taxon>
        <taxon>Metazoa</taxon>
        <taxon>Ecdysozoa</taxon>
        <taxon>Arthropoda</taxon>
        <taxon>Chelicerata</taxon>
        <taxon>Arachnida</taxon>
        <taxon>Acari</taxon>
        <taxon>Parasitiformes</taxon>
        <taxon>Ixodida</taxon>
        <taxon>Ixodoidea</taxon>
        <taxon>Ixodidae</taxon>
        <taxon>Haemaphysalinae</taxon>
        <taxon>Haemaphysalis</taxon>
    </lineage>
</organism>
<gene>
    <name evidence="2" type="ORF">HPB48_003195</name>
</gene>
<sequence length="118" mass="13638">MELKNLRVIKAEWEIWKQKWQATPPEELPRYAAEVMKQCNTSLFSNISTLIKILATLPVNTAAAERSFSTLRRLKTYLRNSSVEERLNELALMTLYSESVDVNNVIATFTMKALRLVF</sequence>
<evidence type="ECO:0000259" key="1">
    <source>
        <dbReference type="Pfam" id="PF05699"/>
    </source>
</evidence>
<feature type="domain" description="HAT C-terminal dimerisation" evidence="1">
    <location>
        <begin position="38"/>
        <end position="97"/>
    </location>
</feature>
<dbReference type="PANTHER" id="PTHR46289:SF14">
    <property type="entry name" value="DUF4371 DOMAIN-CONTAINING PROTEIN"/>
    <property type="match status" value="1"/>
</dbReference>
<dbReference type="InterPro" id="IPR052958">
    <property type="entry name" value="IFN-induced_PKR_regulator"/>
</dbReference>